<reference evidence="1" key="1">
    <citation type="journal article" date="2023" name="G3 (Bethesda)">
        <title>Whole genome assemblies of Zophobas morio and Tenebrio molitor.</title>
        <authorList>
            <person name="Kaur S."/>
            <person name="Stinson S.A."/>
            <person name="diCenzo G.C."/>
        </authorList>
    </citation>
    <scope>NUCLEOTIDE SEQUENCE</scope>
    <source>
        <strain evidence="1">QUZm001</strain>
    </source>
</reference>
<dbReference type="AlphaFoldDB" id="A0AA38HV14"/>
<protein>
    <submittedName>
        <fullName evidence="1">Uncharacterized protein</fullName>
    </submittedName>
</protein>
<comment type="caution">
    <text evidence="1">The sequence shown here is derived from an EMBL/GenBank/DDBJ whole genome shotgun (WGS) entry which is preliminary data.</text>
</comment>
<evidence type="ECO:0000313" key="1">
    <source>
        <dbReference type="EMBL" id="KAJ3643212.1"/>
    </source>
</evidence>
<sequence length="116" mass="12899">MSATQLKSDFETLHADLFPCARKIFCSSSVKFSPFRSDKCVNFPPLRDKNNDSLSLDGLTLTYDSTVGLIRALSASVINCLYSTIYDRAQVAPAPFCRCLPTKLFIMQRSIIHAEG</sequence>
<dbReference type="EMBL" id="JALNTZ010000008">
    <property type="protein sequence ID" value="KAJ3643212.1"/>
    <property type="molecule type" value="Genomic_DNA"/>
</dbReference>
<evidence type="ECO:0000313" key="2">
    <source>
        <dbReference type="Proteomes" id="UP001168821"/>
    </source>
</evidence>
<accession>A0AA38HV14</accession>
<proteinExistence type="predicted"/>
<organism evidence="1 2">
    <name type="scientific">Zophobas morio</name>
    <dbReference type="NCBI Taxonomy" id="2755281"/>
    <lineage>
        <taxon>Eukaryota</taxon>
        <taxon>Metazoa</taxon>
        <taxon>Ecdysozoa</taxon>
        <taxon>Arthropoda</taxon>
        <taxon>Hexapoda</taxon>
        <taxon>Insecta</taxon>
        <taxon>Pterygota</taxon>
        <taxon>Neoptera</taxon>
        <taxon>Endopterygota</taxon>
        <taxon>Coleoptera</taxon>
        <taxon>Polyphaga</taxon>
        <taxon>Cucujiformia</taxon>
        <taxon>Tenebrionidae</taxon>
        <taxon>Zophobas</taxon>
    </lineage>
</organism>
<dbReference type="Proteomes" id="UP001168821">
    <property type="component" value="Unassembled WGS sequence"/>
</dbReference>
<gene>
    <name evidence="1" type="ORF">Zmor_025936</name>
</gene>
<keyword evidence="2" id="KW-1185">Reference proteome</keyword>
<name>A0AA38HV14_9CUCU</name>